<proteinExistence type="inferred from homology"/>
<dbReference type="FunFam" id="3.40.50.720:FF:000084">
    <property type="entry name" value="Short-chain dehydrogenase reductase"/>
    <property type="match status" value="1"/>
</dbReference>
<comment type="similarity">
    <text evidence="1">Belongs to the short-chain dehydrogenases/reductases (SDR) family.</text>
</comment>
<evidence type="ECO:0000313" key="3">
    <source>
        <dbReference type="EMBL" id="KRS11632.1"/>
    </source>
</evidence>
<dbReference type="PROSITE" id="PS00061">
    <property type="entry name" value="ADH_SHORT"/>
    <property type="match status" value="1"/>
</dbReference>
<dbReference type="PATRIC" id="fig|1641875.4.peg.862"/>
<sequence length="275" mass="27785">MTGVSGAGLQGRVALVIGAGSIASGIGIGRAIAICLAREGAHVIAADNDLASARETVTHVTDAGGSAEAATVDVLDDTSVTALIAGIEARYGRLDILHCNVGLGKSGPSENTTAADWRRISDANLTSLHVAAQAAIPMMRASGGGVITVTSSIASIRHVGYPHLAYSATKAGANQFARALAVEVAPDNIRVNSIIAGLIDTPRIGVTLANSYGDRTEAQMRAARAAQCPLGRMGSAWDIAEAAVFLASDKAGYITGTELVVDGGLSASIRQAVDG</sequence>
<evidence type="ECO:0000256" key="1">
    <source>
        <dbReference type="ARBA" id="ARBA00006484"/>
    </source>
</evidence>
<dbReference type="PRINTS" id="PR00080">
    <property type="entry name" value="SDRFAMILY"/>
</dbReference>
<dbReference type="RefSeq" id="WP_057794835.1">
    <property type="nucleotide sequence ID" value="NZ_LAXJ01000018.1"/>
</dbReference>
<dbReference type="CDD" id="cd05233">
    <property type="entry name" value="SDR_c"/>
    <property type="match status" value="1"/>
</dbReference>
<keyword evidence="2" id="KW-0560">Oxidoreductase</keyword>
<gene>
    <name evidence="3" type="ORF">XM53_15260</name>
</gene>
<dbReference type="InterPro" id="IPR020904">
    <property type="entry name" value="Sc_DH/Rdtase_CS"/>
</dbReference>
<reference evidence="3 4" key="1">
    <citation type="submission" date="2015-04" db="EMBL/GenBank/DDBJ databases">
        <title>The draft genome sequence of Roseovarius sp.R12b.</title>
        <authorList>
            <person name="Li G."/>
            <person name="Lai Q."/>
            <person name="Shao Z."/>
            <person name="Yan P."/>
        </authorList>
    </citation>
    <scope>NUCLEOTIDE SEQUENCE [LARGE SCALE GENOMIC DNA]</scope>
    <source>
        <strain evidence="3 4">R12B</strain>
    </source>
</reference>
<dbReference type="GO" id="GO:0016491">
    <property type="term" value="F:oxidoreductase activity"/>
    <property type="evidence" value="ECO:0007669"/>
    <property type="project" value="UniProtKB-KW"/>
</dbReference>
<dbReference type="Pfam" id="PF13561">
    <property type="entry name" value="adh_short_C2"/>
    <property type="match status" value="1"/>
</dbReference>
<dbReference type="SUPFAM" id="SSF51735">
    <property type="entry name" value="NAD(P)-binding Rossmann-fold domains"/>
    <property type="match status" value="1"/>
</dbReference>
<dbReference type="EMBL" id="LAXJ01000018">
    <property type="protein sequence ID" value="KRS11632.1"/>
    <property type="molecule type" value="Genomic_DNA"/>
</dbReference>
<name>A0A0T5NS68_9RHOB</name>
<dbReference type="InterPro" id="IPR002347">
    <property type="entry name" value="SDR_fam"/>
</dbReference>
<dbReference type="InterPro" id="IPR036291">
    <property type="entry name" value="NAD(P)-bd_dom_sf"/>
</dbReference>
<evidence type="ECO:0000313" key="4">
    <source>
        <dbReference type="Proteomes" id="UP000051295"/>
    </source>
</evidence>
<comment type="caution">
    <text evidence="3">The sequence shown here is derived from an EMBL/GenBank/DDBJ whole genome shotgun (WGS) entry which is preliminary data.</text>
</comment>
<keyword evidence="4" id="KW-1185">Reference proteome</keyword>
<dbReference type="Gene3D" id="3.40.50.720">
    <property type="entry name" value="NAD(P)-binding Rossmann-like Domain"/>
    <property type="match status" value="1"/>
</dbReference>
<dbReference type="PANTHER" id="PTHR43669">
    <property type="entry name" value="5-KETO-D-GLUCONATE 5-REDUCTASE"/>
    <property type="match status" value="1"/>
</dbReference>
<dbReference type="AlphaFoldDB" id="A0A0T5NS68"/>
<dbReference type="STRING" id="1641875.XM53_15260"/>
<dbReference type="OrthoDB" id="7745792at2"/>
<protein>
    <submittedName>
        <fullName evidence="3">3-oxoacyl-ACP reductase</fullName>
    </submittedName>
</protein>
<organism evidence="3 4">
    <name type="scientific">Roseovarius atlanticus</name>
    <dbReference type="NCBI Taxonomy" id="1641875"/>
    <lineage>
        <taxon>Bacteria</taxon>
        <taxon>Pseudomonadati</taxon>
        <taxon>Pseudomonadota</taxon>
        <taxon>Alphaproteobacteria</taxon>
        <taxon>Rhodobacterales</taxon>
        <taxon>Roseobacteraceae</taxon>
        <taxon>Roseovarius</taxon>
    </lineage>
</organism>
<accession>A0A0T5NS68</accession>
<evidence type="ECO:0000256" key="2">
    <source>
        <dbReference type="ARBA" id="ARBA00023002"/>
    </source>
</evidence>
<dbReference type="Proteomes" id="UP000051295">
    <property type="component" value="Unassembled WGS sequence"/>
</dbReference>
<dbReference type="PRINTS" id="PR00081">
    <property type="entry name" value="GDHRDH"/>
</dbReference>
<dbReference type="PANTHER" id="PTHR43669:SF8">
    <property type="entry name" value="SHORT-CHAIN TYPE DEHYDROGENASE_REDUCTASE-RELATED"/>
    <property type="match status" value="1"/>
</dbReference>